<dbReference type="Proteomes" id="UP000324222">
    <property type="component" value="Unassembled WGS sequence"/>
</dbReference>
<feature type="compositionally biased region" description="Acidic residues" evidence="1">
    <location>
        <begin position="7"/>
        <end position="24"/>
    </location>
</feature>
<proteinExistence type="predicted"/>
<sequence length="240" mass="26353">MSVAGEVEVELEGEKEEEEQEEQEEVVEVQGSGGEVVCSGVHLSLVSPCLPLHGRRRESGSERTMRASAISIIDVSAYDEPACRPRPGRHRVWKRGEAREAAVWGGGWVAARASSGPRARHHYTLLVHTENKEGGRALSRPPDDTLLSPFYIAHVPTQACSRVGELGNRETEELPRDNHDRRRRRGAALTPEPDEPITPDVVPRQIKARRGWSTDPPESSVKCGKVFGFVQSGGVGSGQW</sequence>
<feature type="compositionally biased region" description="Basic and acidic residues" evidence="1">
    <location>
        <begin position="167"/>
        <end position="180"/>
    </location>
</feature>
<evidence type="ECO:0000313" key="2">
    <source>
        <dbReference type="EMBL" id="MPC45674.1"/>
    </source>
</evidence>
<evidence type="ECO:0000256" key="1">
    <source>
        <dbReference type="SAM" id="MobiDB-lite"/>
    </source>
</evidence>
<organism evidence="2 3">
    <name type="scientific">Portunus trituberculatus</name>
    <name type="common">Swimming crab</name>
    <name type="synonym">Neptunus trituberculatus</name>
    <dbReference type="NCBI Taxonomy" id="210409"/>
    <lineage>
        <taxon>Eukaryota</taxon>
        <taxon>Metazoa</taxon>
        <taxon>Ecdysozoa</taxon>
        <taxon>Arthropoda</taxon>
        <taxon>Crustacea</taxon>
        <taxon>Multicrustacea</taxon>
        <taxon>Malacostraca</taxon>
        <taxon>Eumalacostraca</taxon>
        <taxon>Eucarida</taxon>
        <taxon>Decapoda</taxon>
        <taxon>Pleocyemata</taxon>
        <taxon>Brachyura</taxon>
        <taxon>Eubrachyura</taxon>
        <taxon>Portunoidea</taxon>
        <taxon>Portunidae</taxon>
        <taxon>Portuninae</taxon>
        <taxon>Portunus</taxon>
    </lineage>
</organism>
<protein>
    <submittedName>
        <fullName evidence="2">Uncharacterized protein</fullName>
    </submittedName>
</protein>
<comment type="caution">
    <text evidence="2">The sequence shown here is derived from an EMBL/GenBank/DDBJ whole genome shotgun (WGS) entry which is preliminary data.</text>
</comment>
<gene>
    <name evidence="2" type="ORF">E2C01_039382</name>
</gene>
<dbReference type="AlphaFoldDB" id="A0A5B7FMW6"/>
<reference evidence="2 3" key="1">
    <citation type="submission" date="2019-05" db="EMBL/GenBank/DDBJ databases">
        <title>Another draft genome of Portunus trituberculatus and its Hox gene families provides insights of decapod evolution.</title>
        <authorList>
            <person name="Jeong J.-H."/>
            <person name="Song I."/>
            <person name="Kim S."/>
            <person name="Choi T."/>
            <person name="Kim D."/>
            <person name="Ryu S."/>
            <person name="Kim W."/>
        </authorList>
    </citation>
    <scope>NUCLEOTIDE SEQUENCE [LARGE SCALE GENOMIC DNA]</scope>
    <source>
        <tissue evidence="2">Muscle</tissue>
    </source>
</reference>
<feature type="region of interest" description="Disordered" evidence="1">
    <location>
        <begin position="165"/>
        <end position="221"/>
    </location>
</feature>
<keyword evidence="3" id="KW-1185">Reference proteome</keyword>
<name>A0A5B7FMW6_PORTR</name>
<evidence type="ECO:0000313" key="3">
    <source>
        <dbReference type="Proteomes" id="UP000324222"/>
    </source>
</evidence>
<dbReference type="EMBL" id="VSRR010006839">
    <property type="protein sequence ID" value="MPC45674.1"/>
    <property type="molecule type" value="Genomic_DNA"/>
</dbReference>
<feature type="region of interest" description="Disordered" evidence="1">
    <location>
        <begin position="1"/>
        <end position="24"/>
    </location>
</feature>
<accession>A0A5B7FMW6</accession>